<feature type="compositionally biased region" description="Polar residues" evidence="1">
    <location>
        <begin position="202"/>
        <end position="211"/>
    </location>
</feature>
<evidence type="ECO:0000313" key="3">
    <source>
        <dbReference type="Proteomes" id="UP001283361"/>
    </source>
</evidence>
<feature type="region of interest" description="Disordered" evidence="1">
    <location>
        <begin position="193"/>
        <end position="224"/>
    </location>
</feature>
<dbReference type="EMBL" id="JAWDGP010007280">
    <property type="protein sequence ID" value="KAK3726867.1"/>
    <property type="molecule type" value="Genomic_DNA"/>
</dbReference>
<evidence type="ECO:0000313" key="2">
    <source>
        <dbReference type="EMBL" id="KAK3726867.1"/>
    </source>
</evidence>
<gene>
    <name evidence="2" type="ORF">RRG08_040250</name>
</gene>
<evidence type="ECO:0000256" key="1">
    <source>
        <dbReference type="SAM" id="MobiDB-lite"/>
    </source>
</evidence>
<accession>A0AAE1CQ99</accession>
<sequence>MGRIRVVRESTSIDRWSVHPHQKKVTILLPVTQIPLRIDFGTKEPHVVYELETIGLEVEVTTTYELDGEILESLSQEIEISEEVQEEVEHEANVLAEHAVQDFIQNSPLLRYDHYVVTEESHEFISGRPKHSGRKPNPGLMEIGWNRSKGMDPHAKFLCRSQRMIMMSLEKSKTHIAVTPTVVYCQQKLTRPHCDQDADGIHSTSCSSSDYEMSDADNETTSTT</sequence>
<reference evidence="2" key="1">
    <citation type="journal article" date="2023" name="G3 (Bethesda)">
        <title>A reference genome for the long-term kleptoplast-retaining sea slug Elysia crispata morphotype clarki.</title>
        <authorList>
            <person name="Eastman K.E."/>
            <person name="Pendleton A.L."/>
            <person name="Shaikh M.A."/>
            <person name="Suttiyut T."/>
            <person name="Ogas R."/>
            <person name="Tomko P."/>
            <person name="Gavelis G."/>
            <person name="Widhalm J.R."/>
            <person name="Wisecaver J.H."/>
        </authorList>
    </citation>
    <scope>NUCLEOTIDE SEQUENCE</scope>
    <source>
        <strain evidence="2">ECLA1</strain>
    </source>
</reference>
<keyword evidence="3" id="KW-1185">Reference proteome</keyword>
<organism evidence="2 3">
    <name type="scientific">Elysia crispata</name>
    <name type="common">lettuce slug</name>
    <dbReference type="NCBI Taxonomy" id="231223"/>
    <lineage>
        <taxon>Eukaryota</taxon>
        <taxon>Metazoa</taxon>
        <taxon>Spiralia</taxon>
        <taxon>Lophotrochozoa</taxon>
        <taxon>Mollusca</taxon>
        <taxon>Gastropoda</taxon>
        <taxon>Heterobranchia</taxon>
        <taxon>Euthyneura</taxon>
        <taxon>Panpulmonata</taxon>
        <taxon>Sacoglossa</taxon>
        <taxon>Placobranchoidea</taxon>
        <taxon>Plakobranchidae</taxon>
        <taxon>Elysia</taxon>
    </lineage>
</organism>
<dbReference type="Proteomes" id="UP001283361">
    <property type="component" value="Unassembled WGS sequence"/>
</dbReference>
<name>A0AAE1CQ99_9GAST</name>
<comment type="caution">
    <text evidence="2">The sequence shown here is derived from an EMBL/GenBank/DDBJ whole genome shotgun (WGS) entry which is preliminary data.</text>
</comment>
<proteinExistence type="predicted"/>
<dbReference type="AlphaFoldDB" id="A0AAE1CQ99"/>
<protein>
    <submittedName>
        <fullName evidence="2">Uncharacterized protein</fullName>
    </submittedName>
</protein>